<dbReference type="EMBL" id="BJWL01000001">
    <property type="protein sequence ID" value="GFY80483.1"/>
    <property type="molecule type" value="Genomic_DNA"/>
</dbReference>
<organism evidence="2 4">
    <name type="scientific">Actinidia rufa</name>
    <dbReference type="NCBI Taxonomy" id="165716"/>
    <lineage>
        <taxon>Eukaryota</taxon>
        <taxon>Viridiplantae</taxon>
        <taxon>Streptophyta</taxon>
        <taxon>Embryophyta</taxon>
        <taxon>Tracheophyta</taxon>
        <taxon>Spermatophyta</taxon>
        <taxon>Magnoliopsida</taxon>
        <taxon>eudicotyledons</taxon>
        <taxon>Gunneridae</taxon>
        <taxon>Pentapetalae</taxon>
        <taxon>asterids</taxon>
        <taxon>Ericales</taxon>
        <taxon>Actinidiaceae</taxon>
        <taxon>Actinidia</taxon>
    </lineage>
</organism>
<evidence type="ECO:0000256" key="1">
    <source>
        <dbReference type="SAM" id="MobiDB-lite"/>
    </source>
</evidence>
<proteinExistence type="predicted"/>
<keyword evidence="4" id="KW-1185">Reference proteome</keyword>
<gene>
    <name evidence="2" type="ORF">Acr_01g0002920</name>
    <name evidence="3" type="ORF">Acr_01g0002980</name>
</gene>
<dbReference type="OrthoDB" id="1738661at2759"/>
<dbReference type="EMBL" id="BJWL01000001">
    <property type="protein sequence ID" value="GFY80489.1"/>
    <property type="molecule type" value="Genomic_DNA"/>
</dbReference>
<comment type="caution">
    <text evidence="2">The sequence shown here is derived from an EMBL/GenBank/DDBJ whole genome shotgun (WGS) entry which is preliminary data.</text>
</comment>
<reference evidence="2 4" key="1">
    <citation type="submission" date="2019-07" db="EMBL/GenBank/DDBJ databases">
        <title>De Novo Assembly of kiwifruit Actinidia rufa.</title>
        <authorList>
            <person name="Sugita-Konishi S."/>
            <person name="Sato K."/>
            <person name="Mori E."/>
            <person name="Abe Y."/>
            <person name="Kisaki G."/>
            <person name="Hamano K."/>
            <person name="Suezawa K."/>
            <person name="Otani M."/>
            <person name="Fukuda T."/>
            <person name="Manabe T."/>
            <person name="Gomi K."/>
            <person name="Tabuchi M."/>
            <person name="Akimitsu K."/>
            <person name="Kataoka I."/>
        </authorList>
    </citation>
    <scope>NUCLEOTIDE SEQUENCE [LARGE SCALE GENOMIC DNA]</scope>
    <source>
        <strain evidence="4">cv. Fuchu</strain>
        <strain evidence="2">Fuchu</strain>
    </source>
</reference>
<evidence type="ECO:0000313" key="3">
    <source>
        <dbReference type="EMBL" id="GFY80489.1"/>
    </source>
</evidence>
<feature type="region of interest" description="Disordered" evidence="1">
    <location>
        <begin position="1"/>
        <end position="102"/>
    </location>
</feature>
<accession>A0A7J0E1V3</accession>
<dbReference type="Proteomes" id="UP000585474">
    <property type="component" value="Unassembled WGS sequence"/>
</dbReference>
<evidence type="ECO:0000313" key="2">
    <source>
        <dbReference type="EMBL" id="GFY80483.1"/>
    </source>
</evidence>
<feature type="compositionally biased region" description="Acidic residues" evidence="1">
    <location>
        <begin position="1"/>
        <end position="12"/>
    </location>
</feature>
<evidence type="ECO:0000313" key="4">
    <source>
        <dbReference type="Proteomes" id="UP000585474"/>
    </source>
</evidence>
<sequence>MDDQEEMEDEDANMNYRDPSNRINDPEDEGEENAQDFLAAAGLGDSDAEDDMPAPSNANLRRRAWSEWRRAWSESDEDEPRQMQPQSSHNGENSPEMQVSDG</sequence>
<protein>
    <submittedName>
        <fullName evidence="2">Binding protein</fullName>
    </submittedName>
</protein>
<name>A0A7J0E1V3_9ERIC</name>
<feature type="compositionally biased region" description="Polar residues" evidence="1">
    <location>
        <begin position="83"/>
        <end position="102"/>
    </location>
</feature>
<dbReference type="AlphaFoldDB" id="A0A7J0E1V3"/>
<feature type="compositionally biased region" description="Basic and acidic residues" evidence="1">
    <location>
        <begin position="64"/>
        <end position="73"/>
    </location>
</feature>